<reference evidence="2 3" key="1">
    <citation type="journal article" date="2019" name="Microorganisms">
        <title>Paenibacillus lutrae sp. nov., A Chitinolytic Species Isolated from A River Otter in Castril Natural Park, Granada, Spain.</title>
        <authorList>
            <person name="Rodriguez M."/>
            <person name="Reina J.C."/>
            <person name="Bejar V."/>
            <person name="Llamas I."/>
        </authorList>
    </citation>
    <scope>NUCLEOTIDE SEQUENCE [LARGE SCALE GENOMIC DNA]</scope>
    <source>
        <strain evidence="2 3">N10</strain>
    </source>
</reference>
<evidence type="ECO:0000313" key="2">
    <source>
        <dbReference type="EMBL" id="MVO98321.1"/>
    </source>
</evidence>
<feature type="transmembrane region" description="Helical" evidence="1">
    <location>
        <begin position="88"/>
        <end position="107"/>
    </location>
</feature>
<feature type="transmembrane region" description="Helical" evidence="1">
    <location>
        <begin position="308"/>
        <end position="325"/>
    </location>
</feature>
<comment type="caution">
    <text evidence="2">The sequence shown here is derived from an EMBL/GenBank/DDBJ whole genome shotgun (WGS) entry which is preliminary data.</text>
</comment>
<dbReference type="EMBL" id="RHLK01000001">
    <property type="protein sequence ID" value="MVO98321.1"/>
    <property type="molecule type" value="Genomic_DNA"/>
</dbReference>
<dbReference type="OrthoDB" id="116789at2"/>
<feature type="transmembrane region" description="Helical" evidence="1">
    <location>
        <begin position="180"/>
        <end position="203"/>
    </location>
</feature>
<feature type="transmembrane region" description="Helical" evidence="1">
    <location>
        <begin position="119"/>
        <end position="141"/>
    </location>
</feature>
<name>A0A7X3FF51_9BACL</name>
<dbReference type="Proteomes" id="UP000490800">
    <property type="component" value="Unassembled WGS sequence"/>
</dbReference>
<keyword evidence="1" id="KW-1133">Transmembrane helix</keyword>
<proteinExistence type="predicted"/>
<dbReference type="AlphaFoldDB" id="A0A7X3FF51"/>
<accession>A0A7X3FF51</accession>
<gene>
    <name evidence="2" type="ORF">EDM21_02000</name>
</gene>
<keyword evidence="1" id="KW-0812">Transmembrane</keyword>
<dbReference type="RefSeq" id="WP_157332415.1">
    <property type="nucleotide sequence ID" value="NZ_RHLK01000001.1"/>
</dbReference>
<keyword evidence="3" id="KW-1185">Reference proteome</keyword>
<feature type="transmembrane region" description="Helical" evidence="1">
    <location>
        <begin position="223"/>
        <end position="241"/>
    </location>
</feature>
<feature type="transmembrane region" description="Helical" evidence="1">
    <location>
        <begin position="253"/>
        <end position="272"/>
    </location>
</feature>
<evidence type="ECO:0000313" key="3">
    <source>
        <dbReference type="Proteomes" id="UP000490800"/>
    </source>
</evidence>
<evidence type="ECO:0000256" key="1">
    <source>
        <dbReference type="SAM" id="Phobius"/>
    </source>
</evidence>
<keyword evidence="1" id="KW-0472">Membrane</keyword>
<sequence>MEMIDRYIYAVTQRLPEQQRAEIKQELQGLIEDMLEERAPAGQASREDAESVLQELGHPNALAAQYRGFDRYLIGPLIFDPYLTTLKIVLISVGIALTALFAIEAIVKPQEILEHFTSYLVSLFSAGAQSFCWVTLIFAWIGYRQQQNSTGPDGMNKDWKPADLPPIPDMHTQIKMSEPIAGIIFTVLFTVLCLYSIDLLGIWRVSDGGRTVIPFLNADVFQGYLPLIWILAALGILKESMSIIVRKRTGKMLALHIMVSVATSVLVCVILADPAIWNSHFIQQAEAAGILSPGGEGYDTIISMWNRVSEWMITVIGLFTVLDILSESYKWYRVKASAG</sequence>
<organism evidence="2 3">
    <name type="scientific">Paenibacillus lutrae</name>
    <dbReference type="NCBI Taxonomy" id="2078573"/>
    <lineage>
        <taxon>Bacteria</taxon>
        <taxon>Bacillati</taxon>
        <taxon>Bacillota</taxon>
        <taxon>Bacilli</taxon>
        <taxon>Bacillales</taxon>
        <taxon>Paenibacillaceae</taxon>
        <taxon>Paenibacillus</taxon>
    </lineage>
</organism>
<protein>
    <submittedName>
        <fullName evidence="2">Uncharacterized protein</fullName>
    </submittedName>
</protein>